<dbReference type="Proteomes" id="UP000077098">
    <property type="component" value="Unassembled WGS sequence"/>
</dbReference>
<name>A0A176X1K7_AGRTU</name>
<dbReference type="AlphaFoldDB" id="A0A176X1K7"/>
<reference evidence="1 2" key="1">
    <citation type="submission" date="2016-05" db="EMBL/GenBank/DDBJ databases">
        <authorList>
            <person name="Lavstsen T."/>
            <person name="Jespersen J.S."/>
        </authorList>
    </citation>
    <scope>NUCLEOTIDE SEQUENCE [LARGE SCALE GENOMIC DNA]</scope>
    <source>
        <strain evidence="1 2">KCJ1736</strain>
    </source>
</reference>
<gene>
    <name evidence="1" type="ORF">A7J57_23655</name>
</gene>
<organism evidence="1 2">
    <name type="scientific">Agrobacterium tumefaciens</name>
    <dbReference type="NCBI Taxonomy" id="358"/>
    <lineage>
        <taxon>Bacteria</taxon>
        <taxon>Pseudomonadati</taxon>
        <taxon>Pseudomonadota</taxon>
        <taxon>Alphaproteobacteria</taxon>
        <taxon>Hyphomicrobiales</taxon>
        <taxon>Rhizobiaceae</taxon>
        <taxon>Rhizobium/Agrobacterium group</taxon>
        <taxon>Agrobacterium</taxon>
        <taxon>Agrobacterium tumefaciens complex</taxon>
    </lineage>
</organism>
<accession>A0A176X1K7</accession>
<sequence>MQGKWHCKWTKKSQQVLTFQLPAAVSAPNCHLKPLRYKAFTTPTDRLEIFQNAVMAAGRDVFSQIPLR</sequence>
<comment type="caution">
    <text evidence="1">The sequence shown here is derived from an EMBL/GenBank/DDBJ whole genome shotgun (WGS) entry which is preliminary data.</text>
</comment>
<dbReference type="EMBL" id="LXPS01000037">
    <property type="protein sequence ID" value="OAE39379.1"/>
    <property type="molecule type" value="Genomic_DNA"/>
</dbReference>
<evidence type="ECO:0000313" key="1">
    <source>
        <dbReference type="EMBL" id="OAE39379.1"/>
    </source>
</evidence>
<proteinExistence type="predicted"/>
<protein>
    <submittedName>
        <fullName evidence="1">Uncharacterized protein</fullName>
    </submittedName>
</protein>
<evidence type="ECO:0000313" key="2">
    <source>
        <dbReference type="Proteomes" id="UP000077098"/>
    </source>
</evidence>